<name>A0A919NYQ7_9CELL</name>
<dbReference type="Gene3D" id="1.40.20.10">
    <property type="entry name" value="CHAD domain"/>
    <property type="match status" value="1"/>
</dbReference>
<dbReference type="AlphaFoldDB" id="A0A919NYQ7"/>
<dbReference type="InterPro" id="IPR023577">
    <property type="entry name" value="CYTH_domain"/>
</dbReference>
<keyword evidence="4" id="KW-1185">Reference proteome</keyword>
<gene>
    <name evidence="3" type="ORF">Cch01nite_07160</name>
</gene>
<dbReference type="InterPro" id="IPR007899">
    <property type="entry name" value="CHAD_dom"/>
</dbReference>
<feature type="compositionally biased region" description="Low complexity" evidence="1">
    <location>
        <begin position="408"/>
        <end position="419"/>
    </location>
</feature>
<evidence type="ECO:0000313" key="3">
    <source>
        <dbReference type="EMBL" id="GIG19992.1"/>
    </source>
</evidence>
<dbReference type="Gene3D" id="2.40.320.10">
    <property type="entry name" value="Hypothetical Protein Pfu-838710-001"/>
    <property type="match status" value="1"/>
</dbReference>
<evidence type="ECO:0000256" key="1">
    <source>
        <dbReference type="SAM" id="MobiDB-lite"/>
    </source>
</evidence>
<dbReference type="SUPFAM" id="SSF55154">
    <property type="entry name" value="CYTH-like phosphatases"/>
    <property type="match status" value="1"/>
</dbReference>
<protein>
    <submittedName>
        <fullName evidence="3">CHAD domain-containing protein</fullName>
    </submittedName>
</protein>
<comment type="caution">
    <text evidence="3">The sequence shown here is derived from an EMBL/GenBank/DDBJ whole genome shotgun (WGS) entry which is preliminary data.</text>
</comment>
<organism evidence="3 4">
    <name type="scientific">Cellulomonas chitinilytica</name>
    <dbReference type="NCBI Taxonomy" id="398759"/>
    <lineage>
        <taxon>Bacteria</taxon>
        <taxon>Bacillati</taxon>
        <taxon>Actinomycetota</taxon>
        <taxon>Actinomycetes</taxon>
        <taxon>Micrococcales</taxon>
        <taxon>Cellulomonadaceae</taxon>
        <taxon>Cellulomonas</taxon>
    </lineage>
</organism>
<dbReference type="RefSeq" id="WP_203748681.1">
    <property type="nucleotide sequence ID" value="NZ_BONK01000002.1"/>
</dbReference>
<dbReference type="PROSITE" id="PS51708">
    <property type="entry name" value="CHAD"/>
    <property type="match status" value="1"/>
</dbReference>
<reference evidence="3" key="1">
    <citation type="submission" date="2021-01" db="EMBL/GenBank/DDBJ databases">
        <title>Whole genome shotgun sequence of Cellulomonas chitinilytica NBRC 110799.</title>
        <authorList>
            <person name="Komaki H."/>
            <person name="Tamura T."/>
        </authorList>
    </citation>
    <scope>NUCLEOTIDE SEQUENCE</scope>
    <source>
        <strain evidence="3">NBRC 110799</strain>
    </source>
</reference>
<feature type="compositionally biased region" description="Basic and acidic residues" evidence="1">
    <location>
        <begin position="396"/>
        <end position="407"/>
    </location>
</feature>
<evidence type="ECO:0000259" key="2">
    <source>
        <dbReference type="PROSITE" id="PS51708"/>
    </source>
</evidence>
<dbReference type="InterPro" id="IPR038186">
    <property type="entry name" value="CHAD_dom_sf"/>
</dbReference>
<feature type="domain" description="CHAD" evidence="2">
    <location>
        <begin position="214"/>
        <end position="522"/>
    </location>
</feature>
<dbReference type="SMART" id="SM00880">
    <property type="entry name" value="CHAD"/>
    <property type="match status" value="1"/>
</dbReference>
<evidence type="ECO:0000313" key="4">
    <source>
        <dbReference type="Proteomes" id="UP000632740"/>
    </source>
</evidence>
<feature type="region of interest" description="Disordered" evidence="1">
    <location>
        <begin position="390"/>
        <end position="419"/>
    </location>
</feature>
<proteinExistence type="predicted"/>
<dbReference type="Pfam" id="PF05235">
    <property type="entry name" value="CHAD"/>
    <property type="match status" value="1"/>
</dbReference>
<accession>A0A919NYQ7</accession>
<dbReference type="PANTHER" id="PTHR39339">
    <property type="entry name" value="SLR1444 PROTEIN"/>
    <property type="match status" value="1"/>
</dbReference>
<sequence>MGTHREVEAAFEVPDDASLPDLRGVGGLVASQRPDPDDLVAQYYDTASLDLLRAGVTLRRRIGGADEGWHLKVPARDAKDGARARTEHRLPLGDPSAPDALLDMVRARVRDRPVDVVAELRTRRVPHRWSDATGRAVVEVTDDHVHAVVHDGDERVVVTWREWEVELVDDDEGTFAAVTDRLGVVPGATARVSPKLERALGDRVPVRRAPEPRDDSAGEVVRAYVGRHLERLLLAHDGARRGDDGAVHDARVAIRRLRTALAVYRPVVDRTTTDPLRERLAEVGHALGAARDPHVELRGLLDRVHREPVELVLGPVADRLRDDRSRAWRDGVERLAVVLGSAAWWRLLDGLDAVADGGAPGPAAAQPAVDVIPRRAGRAWRRLDRRAEDLAATDRAPSDRAASDRAASDLAAADRPAVGPAADVARHEVRKAARRARYAAEVAVPVVGRPARRSARRARAVQDVLGAQHDTVVRRETLRRIGVQAHLDGENAFTFGRLHALEQAAGEAAAAEAERLLARARRPSHRDWMA</sequence>
<dbReference type="Proteomes" id="UP000632740">
    <property type="component" value="Unassembled WGS sequence"/>
</dbReference>
<dbReference type="SMART" id="SM01118">
    <property type="entry name" value="CYTH"/>
    <property type="match status" value="1"/>
</dbReference>
<dbReference type="Pfam" id="PF01928">
    <property type="entry name" value="CYTH"/>
    <property type="match status" value="1"/>
</dbReference>
<dbReference type="EMBL" id="BONK01000002">
    <property type="protein sequence ID" value="GIG19992.1"/>
    <property type="molecule type" value="Genomic_DNA"/>
</dbReference>
<dbReference type="CDD" id="cd07374">
    <property type="entry name" value="CYTH-like_Pase"/>
    <property type="match status" value="1"/>
</dbReference>
<dbReference type="PANTHER" id="PTHR39339:SF1">
    <property type="entry name" value="CHAD DOMAIN-CONTAINING PROTEIN"/>
    <property type="match status" value="1"/>
</dbReference>
<dbReference type="InterPro" id="IPR033469">
    <property type="entry name" value="CYTH-like_dom_sf"/>
</dbReference>